<accession>A0ACB8E5M9</accession>
<sequence>MDLLFCLVAAFLVAEARACPEVCVCVARKNYSRHIADCSYQDLHAVPTSLPSNTTTLTLSVNHITSLGENSFKGLVSLQGLWLTYNDISHVGKGTFGSLAPLKNLDLSHNQMMDFPWWDLQNLTALELLKLSNNRLEKVPLEAFSTLKHLRSLWLNDNRLTVLFEGTFDSTPFLSLLQINNNPFNCSCKVWWLKQWIESSSVSTPEKDSIMCDSPKNLKGLTLGRNLNLDCSLPSVQLTYQSSLDNSVLHDGLSLLLDCRAVGKPQPEIRWKIQASGQTVAINGPNVDEEGDNWLAGARSEESPEHFLVFKNGSMAISKFSKADEGVYTCQAVNDVGSREVSVNVALSSSENFAHDLQNNIQASKPRDKSCDMEELPKSEEKIVVIYLTPTVSKTTTNRGILWEPWLWGSMFAVLLLVVQQQAFDHRP</sequence>
<proteinExistence type="predicted"/>
<keyword evidence="2" id="KW-1185">Reference proteome</keyword>
<comment type="caution">
    <text evidence="1">The sequence shown here is derived from an EMBL/GenBank/DDBJ whole genome shotgun (WGS) entry which is preliminary data.</text>
</comment>
<name>A0ACB8E5M9_9SAUR</name>
<dbReference type="Proteomes" id="UP000827872">
    <property type="component" value="Linkage Group LG17"/>
</dbReference>
<gene>
    <name evidence="1" type="ORF">K3G42_005913</name>
</gene>
<evidence type="ECO:0000313" key="1">
    <source>
        <dbReference type="EMBL" id="KAH7987485.1"/>
    </source>
</evidence>
<reference evidence="1" key="1">
    <citation type="submission" date="2021-08" db="EMBL/GenBank/DDBJ databases">
        <title>The first chromosome-level gecko genome reveals the dynamic sex chromosomes of Neotropical dwarf geckos (Sphaerodactylidae: Sphaerodactylus).</title>
        <authorList>
            <person name="Pinto B.J."/>
            <person name="Keating S.E."/>
            <person name="Gamble T."/>
        </authorList>
    </citation>
    <scope>NUCLEOTIDE SEQUENCE</scope>
    <source>
        <strain evidence="1">TG3544</strain>
    </source>
</reference>
<protein>
    <submittedName>
        <fullName evidence="1">Uncharacterized protein</fullName>
    </submittedName>
</protein>
<organism evidence="1 2">
    <name type="scientific">Sphaerodactylus townsendi</name>
    <dbReference type="NCBI Taxonomy" id="933632"/>
    <lineage>
        <taxon>Eukaryota</taxon>
        <taxon>Metazoa</taxon>
        <taxon>Chordata</taxon>
        <taxon>Craniata</taxon>
        <taxon>Vertebrata</taxon>
        <taxon>Euteleostomi</taxon>
        <taxon>Lepidosauria</taxon>
        <taxon>Squamata</taxon>
        <taxon>Bifurcata</taxon>
        <taxon>Gekkota</taxon>
        <taxon>Sphaerodactylidae</taxon>
        <taxon>Sphaerodactylus</taxon>
    </lineage>
</organism>
<evidence type="ECO:0000313" key="2">
    <source>
        <dbReference type="Proteomes" id="UP000827872"/>
    </source>
</evidence>
<dbReference type="EMBL" id="CM037630">
    <property type="protein sequence ID" value="KAH7987485.1"/>
    <property type="molecule type" value="Genomic_DNA"/>
</dbReference>